<reference evidence="1 2" key="1">
    <citation type="submission" date="2024-02" db="EMBL/GenBank/DDBJ databases">
        <title>de novo genome assembly of Solanum bulbocastanum strain 11H21.</title>
        <authorList>
            <person name="Hosaka A.J."/>
        </authorList>
    </citation>
    <scope>NUCLEOTIDE SEQUENCE [LARGE SCALE GENOMIC DNA]</scope>
    <source>
        <tissue evidence="1">Young leaves</tissue>
    </source>
</reference>
<sequence length="54" mass="6123">MVLKWGIQVSLKNFTLPPLYTTHLVALAQFVHPFWILPQVLDTGLVELFGVFAL</sequence>
<gene>
    <name evidence="1" type="ORF">RDI58_024216</name>
</gene>
<protein>
    <submittedName>
        <fullName evidence="1">Uncharacterized protein</fullName>
    </submittedName>
</protein>
<name>A0AAN8T0M7_SOLBU</name>
<dbReference type="EMBL" id="JBANQN010000010">
    <property type="protein sequence ID" value="KAK6777499.1"/>
    <property type="molecule type" value="Genomic_DNA"/>
</dbReference>
<evidence type="ECO:0000313" key="1">
    <source>
        <dbReference type="EMBL" id="KAK6777499.1"/>
    </source>
</evidence>
<dbReference type="AlphaFoldDB" id="A0AAN8T0M7"/>
<organism evidence="1 2">
    <name type="scientific">Solanum bulbocastanum</name>
    <name type="common">Wild potato</name>
    <dbReference type="NCBI Taxonomy" id="147425"/>
    <lineage>
        <taxon>Eukaryota</taxon>
        <taxon>Viridiplantae</taxon>
        <taxon>Streptophyta</taxon>
        <taxon>Embryophyta</taxon>
        <taxon>Tracheophyta</taxon>
        <taxon>Spermatophyta</taxon>
        <taxon>Magnoliopsida</taxon>
        <taxon>eudicotyledons</taxon>
        <taxon>Gunneridae</taxon>
        <taxon>Pentapetalae</taxon>
        <taxon>asterids</taxon>
        <taxon>lamiids</taxon>
        <taxon>Solanales</taxon>
        <taxon>Solanaceae</taxon>
        <taxon>Solanoideae</taxon>
        <taxon>Solaneae</taxon>
        <taxon>Solanum</taxon>
    </lineage>
</organism>
<keyword evidence="2" id="KW-1185">Reference proteome</keyword>
<accession>A0AAN8T0M7</accession>
<dbReference type="Proteomes" id="UP001371456">
    <property type="component" value="Unassembled WGS sequence"/>
</dbReference>
<comment type="caution">
    <text evidence="1">The sequence shown here is derived from an EMBL/GenBank/DDBJ whole genome shotgun (WGS) entry which is preliminary data.</text>
</comment>
<proteinExistence type="predicted"/>
<evidence type="ECO:0000313" key="2">
    <source>
        <dbReference type="Proteomes" id="UP001371456"/>
    </source>
</evidence>